<name>A0A8J9Z0Q0_BRALA</name>
<dbReference type="GO" id="GO:0003724">
    <property type="term" value="F:RNA helicase activity"/>
    <property type="evidence" value="ECO:0007669"/>
    <property type="project" value="UniProtKB-EC"/>
</dbReference>
<dbReference type="InterPro" id="IPR014001">
    <property type="entry name" value="Helicase_ATP-bd"/>
</dbReference>
<evidence type="ECO:0000256" key="3">
    <source>
        <dbReference type="ARBA" id="ARBA00022801"/>
    </source>
</evidence>
<keyword evidence="2" id="KW-0547">Nucleotide-binding</keyword>
<accession>A0A8J9Z0Q0</accession>
<keyword evidence="3" id="KW-0378">Hydrolase</keyword>
<dbReference type="GO" id="GO:0003676">
    <property type="term" value="F:nucleic acid binding"/>
    <property type="evidence" value="ECO:0007669"/>
    <property type="project" value="InterPro"/>
</dbReference>
<evidence type="ECO:0000256" key="5">
    <source>
        <dbReference type="ARBA" id="ARBA00022840"/>
    </source>
</evidence>
<evidence type="ECO:0000259" key="7">
    <source>
        <dbReference type="PROSITE" id="PS51194"/>
    </source>
</evidence>
<dbReference type="InterPro" id="IPR011545">
    <property type="entry name" value="DEAD/DEAH_box_helicase_dom"/>
</dbReference>
<dbReference type="Pfam" id="PF00270">
    <property type="entry name" value="DEAD"/>
    <property type="match status" value="1"/>
</dbReference>
<keyword evidence="5" id="KW-0067">ATP-binding</keyword>
<dbReference type="OrthoDB" id="10265785at2759"/>
<dbReference type="PANTHER" id="PTHR47958">
    <property type="entry name" value="ATP-DEPENDENT RNA HELICASE DBP3"/>
    <property type="match status" value="1"/>
</dbReference>
<reference evidence="8" key="1">
    <citation type="submission" date="2022-01" db="EMBL/GenBank/DDBJ databases">
        <authorList>
            <person name="Braso-Vives M."/>
        </authorList>
    </citation>
    <scope>NUCLEOTIDE SEQUENCE</scope>
</reference>
<dbReference type="AlphaFoldDB" id="A0A8J9Z0Q0"/>
<keyword evidence="4" id="KW-0347">Helicase</keyword>
<dbReference type="Gene3D" id="3.40.50.300">
    <property type="entry name" value="P-loop containing nucleotide triphosphate hydrolases"/>
    <property type="match status" value="2"/>
</dbReference>
<dbReference type="PROSITE" id="PS51194">
    <property type="entry name" value="HELICASE_CTER"/>
    <property type="match status" value="1"/>
</dbReference>
<evidence type="ECO:0000256" key="4">
    <source>
        <dbReference type="ARBA" id="ARBA00022806"/>
    </source>
</evidence>
<dbReference type="GO" id="GO:0016787">
    <property type="term" value="F:hydrolase activity"/>
    <property type="evidence" value="ECO:0007669"/>
    <property type="project" value="UniProtKB-KW"/>
</dbReference>
<sequence>MDEGAAGMDIGGLWENTRDPTVDNFNDMRLHENLLRGIKAYGIEKPSRLDQQAIGPCCEGRDLIARVQSDQEAMTTFAIVLLQQLATKTGGADTRNCQALVLAKSRETAQQMQRAVIHIGDYMSVSSHACFEDVTKDMRILENGVDIVLGTPGHVCDIINRIPLNTSELKTIVLYEVDEMFSRGFKDSIYDIFSRLPNTIQVIVMSATMPLDVLNFTRRLMRDPVNVMVKDKDLTLEGAKQFKVMVEREEYKMGTLCDLYETLTITQAVIICNTPGKVDWLTDGMGKRDFTVSATHEDMEQEERDLIMREFRSGSSRVLITTEQMAQEIWKLGVSPALVINYDLPSNREHYITRVGLSARIIGRKRVVLNFVTDGEERVLKDIEQFYNTQIQEMPMDVADLM</sequence>
<evidence type="ECO:0000256" key="2">
    <source>
        <dbReference type="ARBA" id="ARBA00022741"/>
    </source>
</evidence>
<dbReference type="GO" id="GO:0005524">
    <property type="term" value="F:ATP binding"/>
    <property type="evidence" value="ECO:0007669"/>
    <property type="project" value="UniProtKB-KW"/>
</dbReference>
<dbReference type="InterPro" id="IPR001650">
    <property type="entry name" value="Helicase_C-like"/>
</dbReference>
<feature type="domain" description="Helicase C-terminal" evidence="7">
    <location>
        <begin position="255"/>
        <end position="402"/>
    </location>
</feature>
<dbReference type="Proteomes" id="UP000838412">
    <property type="component" value="Chromosome 14"/>
</dbReference>
<dbReference type="EC" id="3.6.4.13" evidence="1"/>
<gene>
    <name evidence="8" type="primary">EIF4A2</name>
    <name evidence="8" type="ORF">BLAG_LOCUS7503</name>
</gene>
<evidence type="ECO:0000313" key="9">
    <source>
        <dbReference type="Proteomes" id="UP000838412"/>
    </source>
</evidence>
<proteinExistence type="predicted"/>
<evidence type="ECO:0000256" key="1">
    <source>
        <dbReference type="ARBA" id="ARBA00012552"/>
    </source>
</evidence>
<dbReference type="InterPro" id="IPR027417">
    <property type="entry name" value="P-loop_NTPase"/>
</dbReference>
<evidence type="ECO:0000313" key="8">
    <source>
        <dbReference type="EMBL" id="CAH1245039.1"/>
    </source>
</evidence>
<organism evidence="8 9">
    <name type="scientific">Branchiostoma lanceolatum</name>
    <name type="common">Common lancelet</name>
    <name type="synonym">Amphioxus lanceolatum</name>
    <dbReference type="NCBI Taxonomy" id="7740"/>
    <lineage>
        <taxon>Eukaryota</taxon>
        <taxon>Metazoa</taxon>
        <taxon>Chordata</taxon>
        <taxon>Cephalochordata</taxon>
        <taxon>Leptocardii</taxon>
        <taxon>Amphioxiformes</taxon>
        <taxon>Branchiostomatidae</taxon>
        <taxon>Branchiostoma</taxon>
    </lineage>
</organism>
<dbReference type="CDD" id="cd18787">
    <property type="entry name" value="SF2_C_DEAD"/>
    <property type="match status" value="1"/>
</dbReference>
<dbReference type="SMART" id="SM00490">
    <property type="entry name" value="HELICc"/>
    <property type="match status" value="1"/>
</dbReference>
<dbReference type="SMART" id="SM00487">
    <property type="entry name" value="DEXDc"/>
    <property type="match status" value="1"/>
</dbReference>
<feature type="domain" description="Helicase ATP-binding" evidence="6">
    <location>
        <begin position="54"/>
        <end position="227"/>
    </location>
</feature>
<dbReference type="PROSITE" id="PS51192">
    <property type="entry name" value="HELICASE_ATP_BIND_1"/>
    <property type="match status" value="1"/>
</dbReference>
<protein>
    <recommendedName>
        <fullName evidence="1">RNA helicase</fullName>
        <ecNumber evidence="1">3.6.4.13</ecNumber>
    </recommendedName>
</protein>
<keyword evidence="9" id="KW-1185">Reference proteome</keyword>
<evidence type="ECO:0000259" key="6">
    <source>
        <dbReference type="PROSITE" id="PS51192"/>
    </source>
</evidence>
<dbReference type="EMBL" id="OV696699">
    <property type="protein sequence ID" value="CAH1245039.1"/>
    <property type="molecule type" value="Genomic_DNA"/>
</dbReference>
<dbReference type="SUPFAM" id="SSF52540">
    <property type="entry name" value="P-loop containing nucleoside triphosphate hydrolases"/>
    <property type="match status" value="1"/>
</dbReference>
<dbReference type="Pfam" id="PF00271">
    <property type="entry name" value="Helicase_C"/>
    <property type="match status" value="1"/>
</dbReference>